<protein>
    <submittedName>
        <fullName evidence="9">Na/Pi cotransporter family protein</fullName>
    </submittedName>
</protein>
<dbReference type="PANTHER" id="PTHR10010:SF46">
    <property type="entry name" value="SODIUM-DEPENDENT PHOSPHATE TRANSPORT PROTEIN 2B"/>
    <property type="match status" value="1"/>
</dbReference>
<sequence length="547" mass="58829">MNLSTLFQIMGGVGLFLYGIKLMGDALQDLAGDRMRTLIASLTSTPLKGALVGTLVTMVIQSSAATTIMSVSFVQAGMMTLKQALGVIMGANIGTTVTAQLVAFNMKELALPLLGVGMLLAVFGHSKKRRYIGNGIFGFGLLFIGMSTMEHALGFLAANKQFFLTFAAHPLLGVAAGTLLTMAVQSSSATVGLTIAMAVQGLLPLQSAIAILLGDNLGTTITAVIAALGSSRSAKQAAAGHVLFNLLGVMIFLPLLGPYTALISHTSGNIARQLANAHTLFNVVNTMLQLPFVSVLARLIQKLLPSRDEKVYAGARYLNESLLNTSPAAALTAVRNELLNMGGMALEMLDLVRQAFAAKDPAAVSKLNQVEDGLNDLTRRVASFAARLWQRHISDHLSSLLESLVNGSSDIERIGDHAQNMMELYEYLQDHRLEFSPSAVQEFSAMLALVREMVQKALEALRTENVELAREVSVTMEDEVDAMERQLRHMHMQRLNDGTCTPSSGVIFIDLISNMERIGDHATNVAEIVLETSGLQARRETGKKFEL</sequence>
<evidence type="ECO:0000256" key="5">
    <source>
        <dbReference type="ARBA" id="ARBA00023136"/>
    </source>
</evidence>
<reference evidence="9 10" key="1">
    <citation type="submission" date="2019-08" db="EMBL/GenBank/DDBJ databases">
        <title>In-depth cultivation of the pig gut microbiome towards novel bacterial diversity and tailored functional studies.</title>
        <authorList>
            <person name="Wylensek D."/>
            <person name="Hitch T.C.A."/>
            <person name="Clavel T."/>
        </authorList>
    </citation>
    <scope>NUCLEOTIDE SEQUENCE [LARGE SCALE GENOMIC DNA]</scope>
    <source>
        <strain evidence="9 10">SM-530-WT-4B</strain>
    </source>
</reference>
<dbReference type="InterPro" id="IPR004633">
    <property type="entry name" value="NaPi_cotrn-rel/YqeW-like"/>
</dbReference>
<evidence type="ECO:0000256" key="3">
    <source>
        <dbReference type="ARBA" id="ARBA00022692"/>
    </source>
</evidence>
<evidence type="ECO:0000313" key="10">
    <source>
        <dbReference type="Proteomes" id="UP000473699"/>
    </source>
</evidence>
<dbReference type="Pfam" id="PF02690">
    <property type="entry name" value="Na_Pi_cotrans"/>
    <property type="match status" value="2"/>
</dbReference>
<gene>
    <name evidence="9" type="ORF">FYJ74_07265</name>
</gene>
<dbReference type="NCBIfam" id="TIGR00704">
    <property type="entry name" value="NaPi_cotrn_rel"/>
    <property type="match status" value="1"/>
</dbReference>
<feature type="domain" description="PhoU" evidence="8">
    <location>
        <begin position="339"/>
        <end position="423"/>
    </location>
</feature>
<dbReference type="NCBIfam" id="NF037997">
    <property type="entry name" value="Na_Pi_symport"/>
    <property type="match status" value="1"/>
</dbReference>
<keyword evidence="10" id="KW-1185">Reference proteome</keyword>
<feature type="transmembrane region" description="Helical" evidence="7">
    <location>
        <begin position="205"/>
        <end position="230"/>
    </location>
</feature>
<evidence type="ECO:0000313" key="9">
    <source>
        <dbReference type="EMBL" id="MST55827.1"/>
    </source>
</evidence>
<evidence type="ECO:0000256" key="7">
    <source>
        <dbReference type="SAM" id="Phobius"/>
    </source>
</evidence>
<dbReference type="GO" id="GO:0044341">
    <property type="term" value="P:sodium-dependent phosphate transport"/>
    <property type="evidence" value="ECO:0007669"/>
    <property type="project" value="InterPro"/>
</dbReference>
<keyword evidence="3 7" id="KW-0812">Transmembrane</keyword>
<feature type="transmembrane region" description="Helical" evidence="7">
    <location>
        <begin position="45"/>
        <end position="64"/>
    </location>
</feature>
<keyword evidence="5 7" id="KW-0472">Membrane</keyword>
<feature type="transmembrane region" description="Helical" evidence="7">
    <location>
        <begin position="242"/>
        <end position="260"/>
    </location>
</feature>
<feature type="domain" description="PhoU" evidence="8">
    <location>
        <begin position="445"/>
        <end position="529"/>
    </location>
</feature>
<dbReference type="Pfam" id="PF01895">
    <property type="entry name" value="PhoU"/>
    <property type="match status" value="2"/>
</dbReference>
<keyword evidence="2" id="KW-1003">Cell membrane</keyword>
<dbReference type="GO" id="GO:0005886">
    <property type="term" value="C:plasma membrane"/>
    <property type="evidence" value="ECO:0007669"/>
    <property type="project" value="UniProtKB-SubCell"/>
</dbReference>
<feature type="transmembrane region" description="Helical" evidence="7">
    <location>
        <begin position="6"/>
        <end position="24"/>
    </location>
</feature>
<dbReference type="EMBL" id="VUNH01000007">
    <property type="protein sequence ID" value="MST55827.1"/>
    <property type="molecule type" value="Genomic_DNA"/>
</dbReference>
<dbReference type="RefSeq" id="WP_154528922.1">
    <property type="nucleotide sequence ID" value="NZ_VUNH01000007.1"/>
</dbReference>
<evidence type="ECO:0000256" key="6">
    <source>
        <dbReference type="SAM" id="Coils"/>
    </source>
</evidence>
<feature type="transmembrane region" description="Helical" evidence="7">
    <location>
        <begin position="109"/>
        <end position="125"/>
    </location>
</feature>
<evidence type="ECO:0000256" key="1">
    <source>
        <dbReference type="ARBA" id="ARBA00004651"/>
    </source>
</evidence>
<dbReference type="GO" id="GO:0005436">
    <property type="term" value="F:sodium:phosphate symporter activity"/>
    <property type="evidence" value="ECO:0007669"/>
    <property type="project" value="InterPro"/>
</dbReference>
<dbReference type="SUPFAM" id="SSF109755">
    <property type="entry name" value="PhoU-like"/>
    <property type="match status" value="1"/>
</dbReference>
<evidence type="ECO:0000256" key="4">
    <source>
        <dbReference type="ARBA" id="ARBA00022989"/>
    </source>
</evidence>
<feature type="transmembrane region" description="Helical" evidence="7">
    <location>
        <begin position="131"/>
        <end position="150"/>
    </location>
</feature>
<proteinExistence type="predicted"/>
<dbReference type="InterPro" id="IPR003841">
    <property type="entry name" value="Na/Pi_transpt"/>
</dbReference>
<evidence type="ECO:0000256" key="2">
    <source>
        <dbReference type="ARBA" id="ARBA00022475"/>
    </source>
</evidence>
<evidence type="ECO:0000259" key="8">
    <source>
        <dbReference type="Pfam" id="PF01895"/>
    </source>
</evidence>
<keyword evidence="6" id="KW-0175">Coiled coil</keyword>
<dbReference type="PANTHER" id="PTHR10010">
    <property type="entry name" value="SOLUTE CARRIER FAMILY 34 SODIUM PHOSPHATE , MEMBER 2-RELATED"/>
    <property type="match status" value="1"/>
</dbReference>
<dbReference type="AlphaFoldDB" id="A0A6L5YDY1"/>
<comment type="caution">
    <text evidence="9">The sequence shown here is derived from an EMBL/GenBank/DDBJ whole genome shotgun (WGS) entry which is preliminary data.</text>
</comment>
<feature type="coiled-coil region" evidence="6">
    <location>
        <begin position="451"/>
        <end position="486"/>
    </location>
</feature>
<comment type="subcellular location">
    <subcellularLocation>
        <location evidence="1">Cell membrane</location>
        <topology evidence="1">Multi-pass membrane protein</topology>
    </subcellularLocation>
</comment>
<accession>A0A6L5YDY1</accession>
<dbReference type="InterPro" id="IPR026022">
    <property type="entry name" value="PhoU_dom"/>
</dbReference>
<dbReference type="Proteomes" id="UP000473699">
    <property type="component" value="Unassembled WGS sequence"/>
</dbReference>
<keyword evidence="4 7" id="KW-1133">Transmembrane helix</keyword>
<dbReference type="Gene3D" id="1.20.58.220">
    <property type="entry name" value="Phosphate transport system protein phou homolog 2, domain 2"/>
    <property type="match status" value="1"/>
</dbReference>
<dbReference type="InterPro" id="IPR038078">
    <property type="entry name" value="PhoU-like_sf"/>
</dbReference>
<name>A0A6L5YDY1_9BACT</name>
<organism evidence="9 10">
    <name type="scientific">Pyramidobacter porci</name>
    <dbReference type="NCBI Taxonomy" id="2605789"/>
    <lineage>
        <taxon>Bacteria</taxon>
        <taxon>Thermotogati</taxon>
        <taxon>Synergistota</taxon>
        <taxon>Synergistia</taxon>
        <taxon>Synergistales</taxon>
        <taxon>Dethiosulfovibrionaceae</taxon>
        <taxon>Pyramidobacter</taxon>
    </lineage>
</organism>
<feature type="transmembrane region" description="Helical" evidence="7">
    <location>
        <begin position="162"/>
        <end position="185"/>
    </location>
</feature>